<evidence type="ECO:0000256" key="2">
    <source>
        <dbReference type="ARBA" id="ARBA00022963"/>
    </source>
</evidence>
<comment type="caution">
    <text evidence="6">The sequence shown here is derived from an EMBL/GenBank/DDBJ whole genome shotgun (WGS) entry which is preliminary data.</text>
</comment>
<dbReference type="GO" id="GO:0016787">
    <property type="term" value="F:hydrolase activity"/>
    <property type="evidence" value="ECO:0007669"/>
    <property type="project" value="UniProtKB-UniRule"/>
</dbReference>
<feature type="domain" description="PNPLA" evidence="5">
    <location>
        <begin position="9"/>
        <end position="222"/>
    </location>
</feature>
<dbReference type="PANTHER" id="PTHR14226">
    <property type="entry name" value="NEUROPATHY TARGET ESTERASE/SWISS CHEESE D.MELANOGASTER"/>
    <property type="match status" value="1"/>
</dbReference>
<accession>A0A3S0XZ15</accession>
<organism evidence="6 7">
    <name type="scientific">Chlorogloeopsis fritschii PCC 6912</name>
    <dbReference type="NCBI Taxonomy" id="211165"/>
    <lineage>
        <taxon>Bacteria</taxon>
        <taxon>Bacillati</taxon>
        <taxon>Cyanobacteriota</taxon>
        <taxon>Cyanophyceae</taxon>
        <taxon>Nostocales</taxon>
        <taxon>Chlorogloeopsidaceae</taxon>
        <taxon>Chlorogloeopsis</taxon>
    </lineage>
</organism>
<dbReference type="RefSeq" id="WP_016874913.1">
    <property type="nucleotide sequence ID" value="NZ_AJLN01000109.1"/>
</dbReference>
<dbReference type="PROSITE" id="PS51635">
    <property type="entry name" value="PNPLA"/>
    <property type="match status" value="1"/>
</dbReference>
<protein>
    <submittedName>
        <fullName evidence="6">Alpha/beta hydrolase</fullName>
    </submittedName>
</protein>
<keyword evidence="2 4" id="KW-0442">Lipid degradation</keyword>
<dbReference type="EMBL" id="RSCJ01000041">
    <property type="protein sequence ID" value="RUR72873.1"/>
    <property type="molecule type" value="Genomic_DNA"/>
</dbReference>
<dbReference type="Proteomes" id="UP000268857">
    <property type="component" value="Unassembled WGS sequence"/>
</dbReference>
<feature type="short sequence motif" description="GXSXG" evidence="4">
    <location>
        <begin position="44"/>
        <end position="48"/>
    </location>
</feature>
<dbReference type="InterPro" id="IPR002641">
    <property type="entry name" value="PNPLA_dom"/>
</dbReference>
<feature type="active site" description="Nucleophile" evidence="4">
    <location>
        <position position="46"/>
    </location>
</feature>
<keyword evidence="3 4" id="KW-0443">Lipid metabolism</keyword>
<name>A0A3S0XZ15_CHLFR</name>
<proteinExistence type="predicted"/>
<evidence type="ECO:0000259" key="5">
    <source>
        <dbReference type="PROSITE" id="PS51635"/>
    </source>
</evidence>
<dbReference type="STRING" id="211165.GCA_000317285_04528"/>
<dbReference type="OrthoDB" id="9807112at2"/>
<dbReference type="Pfam" id="PF01734">
    <property type="entry name" value="Patatin"/>
    <property type="match status" value="1"/>
</dbReference>
<dbReference type="InterPro" id="IPR050301">
    <property type="entry name" value="NTE"/>
</dbReference>
<evidence type="ECO:0000256" key="1">
    <source>
        <dbReference type="ARBA" id="ARBA00022801"/>
    </source>
</evidence>
<dbReference type="GO" id="GO:0016042">
    <property type="term" value="P:lipid catabolic process"/>
    <property type="evidence" value="ECO:0007669"/>
    <property type="project" value="UniProtKB-UniRule"/>
</dbReference>
<dbReference type="PANTHER" id="PTHR14226:SF78">
    <property type="entry name" value="SLR0060 PROTEIN"/>
    <property type="match status" value="1"/>
</dbReference>
<evidence type="ECO:0000313" key="7">
    <source>
        <dbReference type="Proteomes" id="UP000268857"/>
    </source>
</evidence>
<keyword evidence="7" id="KW-1185">Reference proteome</keyword>
<feature type="active site" description="Proton acceptor" evidence="4">
    <location>
        <position position="209"/>
    </location>
</feature>
<comment type="caution">
    <text evidence="4">Lacks conserved residue(s) required for the propagation of feature annotation.</text>
</comment>
<reference evidence="6 7" key="1">
    <citation type="journal article" date="2019" name="Genome Biol. Evol.">
        <title>Day and night: Metabolic profiles and evolutionary relationships of six axenic non-marine cyanobacteria.</title>
        <authorList>
            <person name="Will S.E."/>
            <person name="Henke P."/>
            <person name="Boedeker C."/>
            <person name="Huang S."/>
            <person name="Brinkmann H."/>
            <person name="Rohde M."/>
            <person name="Jarek M."/>
            <person name="Friedl T."/>
            <person name="Seufert S."/>
            <person name="Schumacher M."/>
            <person name="Overmann J."/>
            <person name="Neumann-Schaal M."/>
            <person name="Petersen J."/>
        </authorList>
    </citation>
    <scope>NUCLEOTIDE SEQUENCE [LARGE SCALE GENOMIC DNA]</scope>
    <source>
        <strain evidence="6 7">PCC 6912</strain>
    </source>
</reference>
<dbReference type="AlphaFoldDB" id="A0A3S0XZ15"/>
<dbReference type="SUPFAM" id="SSF52151">
    <property type="entry name" value="FabD/lysophospholipase-like"/>
    <property type="match status" value="1"/>
</dbReference>
<gene>
    <name evidence="6" type="ORF">PCC6912_60150</name>
</gene>
<sequence>MDERKKIAIACQGGGSHTAFTAGVLKRLLERGIHERYNVVGLSGTSGGAICATAVWYGLLKKAQGATEEPYHWLVNFWEDNSAILPWEQYLNFLTVWTARLQNKGVLPAVATDPYSTQWFISWLEALSPRKEYLDLRMILENHINFQEFEQLVFPLSPRLLLGAVEVLSGEFKAFDSYKGEITVEAIMASAGIPTIFQAIKIGDGVYWDGLFSQNPPISAFVKQTRVEKRPDEIWIIQINPKTCDEEPSTAQGIVDRRNELTGNLSLFQEVKFVNTINTLIEKGYLNPEYAGLYKIINIRWISMDNQFANSIDYASKLDRSQEFITKLMEHGKDQTDRFLELLEEKPALVCKPT</sequence>
<evidence type="ECO:0000256" key="4">
    <source>
        <dbReference type="PROSITE-ProRule" id="PRU01161"/>
    </source>
</evidence>
<keyword evidence="1 4" id="KW-0378">Hydrolase</keyword>
<dbReference type="Gene3D" id="3.40.1090.10">
    <property type="entry name" value="Cytosolic phospholipase A2 catalytic domain"/>
    <property type="match status" value="2"/>
</dbReference>
<evidence type="ECO:0000313" key="6">
    <source>
        <dbReference type="EMBL" id="RUR72873.1"/>
    </source>
</evidence>
<dbReference type="InterPro" id="IPR016035">
    <property type="entry name" value="Acyl_Trfase/lysoPLipase"/>
</dbReference>
<evidence type="ECO:0000256" key="3">
    <source>
        <dbReference type="ARBA" id="ARBA00023098"/>
    </source>
</evidence>